<keyword evidence="2" id="KW-0479">Metal-binding</keyword>
<evidence type="ECO:0000313" key="7">
    <source>
        <dbReference type="Proteomes" id="UP000288805"/>
    </source>
</evidence>
<keyword evidence="1" id="KW-0378">Hydrolase</keyword>
<keyword evidence="2" id="KW-0863">Zinc-finger</keyword>
<keyword evidence="1" id="KW-0645">Protease</keyword>
<feature type="compositionally biased region" description="Basic and acidic residues" evidence="3">
    <location>
        <begin position="246"/>
        <end position="259"/>
    </location>
</feature>
<dbReference type="Pfam" id="PF07727">
    <property type="entry name" value="RVT_2"/>
    <property type="match status" value="1"/>
</dbReference>
<dbReference type="PROSITE" id="PS50158">
    <property type="entry name" value="ZF_CCHC"/>
    <property type="match status" value="1"/>
</dbReference>
<dbReference type="PROSITE" id="PS50994">
    <property type="entry name" value="INTEGRASE"/>
    <property type="match status" value="1"/>
</dbReference>
<dbReference type="InterPro" id="IPR036875">
    <property type="entry name" value="Znf_CCHC_sf"/>
</dbReference>
<gene>
    <name evidence="6" type="primary">POLX_1623</name>
    <name evidence="6" type="ORF">CK203_109139</name>
</gene>
<feature type="compositionally biased region" description="Basic residues" evidence="3">
    <location>
        <begin position="231"/>
        <end position="245"/>
    </location>
</feature>
<dbReference type="Pfam" id="PF22936">
    <property type="entry name" value="Pol_BBD"/>
    <property type="match status" value="1"/>
</dbReference>
<dbReference type="InterPro" id="IPR012337">
    <property type="entry name" value="RNaseH-like_sf"/>
</dbReference>
<evidence type="ECO:0000313" key="6">
    <source>
        <dbReference type="EMBL" id="RVW18954.1"/>
    </source>
</evidence>
<dbReference type="Gene3D" id="4.10.60.10">
    <property type="entry name" value="Zinc finger, CCHC-type"/>
    <property type="match status" value="1"/>
</dbReference>
<reference evidence="6 7" key="1">
    <citation type="journal article" date="2018" name="PLoS Genet.">
        <title>Population sequencing reveals clonal diversity and ancestral inbreeding in the grapevine cultivar Chardonnay.</title>
        <authorList>
            <person name="Roach M.J."/>
            <person name="Johnson D.L."/>
            <person name="Bohlmann J."/>
            <person name="van Vuuren H.J."/>
            <person name="Jones S.J."/>
            <person name="Pretorius I.S."/>
            <person name="Schmidt S.A."/>
            <person name="Borneman A.R."/>
        </authorList>
    </citation>
    <scope>NUCLEOTIDE SEQUENCE [LARGE SCALE GENOMIC DNA]</scope>
    <source>
        <strain evidence="7">cv. Chardonnay</strain>
        <tissue evidence="6">Leaf</tissue>
    </source>
</reference>
<dbReference type="EMBL" id="QGNW01002506">
    <property type="protein sequence ID" value="RVW18954.1"/>
    <property type="molecule type" value="Genomic_DNA"/>
</dbReference>
<dbReference type="Proteomes" id="UP000288805">
    <property type="component" value="Unassembled WGS sequence"/>
</dbReference>
<feature type="compositionally biased region" description="Basic and acidic residues" evidence="3">
    <location>
        <begin position="195"/>
        <end position="229"/>
    </location>
</feature>
<dbReference type="GO" id="GO:0008270">
    <property type="term" value="F:zinc ion binding"/>
    <property type="evidence" value="ECO:0007669"/>
    <property type="project" value="UniProtKB-KW"/>
</dbReference>
<dbReference type="GO" id="GO:0003676">
    <property type="term" value="F:nucleic acid binding"/>
    <property type="evidence" value="ECO:0007669"/>
    <property type="project" value="InterPro"/>
</dbReference>
<dbReference type="Pfam" id="PF25597">
    <property type="entry name" value="SH3_retrovirus"/>
    <property type="match status" value="1"/>
</dbReference>
<sequence length="1302" mass="147592">MATTNGSMVSVSQPAIPIFKGECYEFWSIKMKTLFKSQDLWDLVENGYPYPDEEARLKENTKKDSKALFFIQQAVRESIFSKIAAATTAKEVWTTLKTTFQGSSKVITVKLQSLRRDFETLHMKNGESMQDFLSRVAAIVNQMRSYGEDILDQTVVAKVLRSLTPKFDHVVATIEESKDLSTYSFDELMGSLQSHEVRLSRTEEKNEEKAFYTKGETSDQKNGGREATGRGRGRGGAHGRGGRGRGRGDAQGDQRQLTEKNRNKSNIQCYYCKRFGHVQAECWKKERQEKQANYVEQEEDQVKLFMAYNEEVVSSNNIWFLDSGCSNHMTGIKSLFKELDESHKLKVKLGDDKQVQVEGKGTVAVNNGHGNVKLLYNVYFIPSLTQNLLSVGQLMVSGYSILFDGATCVIKDKKSDQIIVDVRMAANKLFPLEVSSIEKHALVVKGTSESNLWHLRYGHLNVKGLKLLSKKEMVFGLPKIDSVNVCEGCIYGKQSKKPFPKGRSRRASSCLEIIHADLCGPMQTASFGGSRYFLLFTDDHSRMSWVYFLQSKAETFETFKKFKAFVEKQSGKCIKVLRTDRGGEFLSNDFKVFCEEEGLHRELTTPCSPEQNGVAERKNRTVVEMARSMMKAKNLSNHFWAEGVATAVYLLNISPTKAVLNRTPYEACKVHLYWLLLLIKGYKLYNPVSGKIIVSRNVVFDEKASWTWRVSEDGALVEISSESEVARSEDRQPSVQIPASPTPSHSPSSPNLSSSSSSQSSEETPLRKFRSLRDIYETTQVLFVADPTTFEEVVEKEEWCSAMKEEIAAIEKNEIWELVELPEDKNVIGVKWVFRTKYLADGSIQKHKARLVAKGYAQQHGVDYDDTFSPVARFETVRTLLALAAHMHWCVYQFDVKSAFLNGELVEEVYVSQPEGFIVPGKEEHVYRLKKALYGLKQAPRAWYSKIDSYFVENGFERSKSEPNIYLKRQGKNDLLIICLYVDDMIYMGSSSFLINEFKACMKKKFEMSDLGLLHFFLGLEVKQVEDGVFVSQRKYVVDLLKKFNMLNCKVVATLMNSNEKLQAEDGTERADARRFRSLVGGLIYLTHTRPDIAFSVGVISRFMHYPSKQHLGAAKRLLRYIAGTYDFGIWYGHVQEFKLVGYTDSDWAGCLKDRKNTSGYMFSLGSGAVCWSSKKQAVIALSSSEAEYTVATSSACQAVWLRRILADINQEHEEPTVIYCDNKAAIAMTKNPAYHGRTKHVDIRVHFIRDLVVEGKVVLQYCNTNEQVADVLTKALSRDKHVYFRSKLGVCNFESRGSVED</sequence>
<dbReference type="GO" id="GO:0015074">
    <property type="term" value="P:DNA integration"/>
    <property type="evidence" value="ECO:0007669"/>
    <property type="project" value="InterPro"/>
</dbReference>
<dbReference type="SUPFAM" id="SSF57756">
    <property type="entry name" value="Retrovirus zinc finger-like domains"/>
    <property type="match status" value="1"/>
</dbReference>
<evidence type="ECO:0000256" key="3">
    <source>
        <dbReference type="SAM" id="MobiDB-lite"/>
    </source>
</evidence>
<dbReference type="InterPro" id="IPR043502">
    <property type="entry name" value="DNA/RNA_pol_sf"/>
</dbReference>
<dbReference type="Pfam" id="PF00665">
    <property type="entry name" value="rve"/>
    <property type="match status" value="1"/>
</dbReference>
<evidence type="ECO:0000256" key="2">
    <source>
        <dbReference type="PROSITE-ProRule" id="PRU00047"/>
    </source>
</evidence>
<dbReference type="SUPFAM" id="SSF56672">
    <property type="entry name" value="DNA/RNA polymerases"/>
    <property type="match status" value="1"/>
</dbReference>
<proteinExistence type="predicted"/>
<dbReference type="InterPro" id="IPR013103">
    <property type="entry name" value="RVT_2"/>
</dbReference>
<feature type="compositionally biased region" description="Low complexity" evidence="3">
    <location>
        <begin position="738"/>
        <end position="761"/>
    </location>
</feature>
<keyword evidence="2" id="KW-0862">Zinc</keyword>
<dbReference type="InterPro" id="IPR001878">
    <property type="entry name" value="Znf_CCHC"/>
</dbReference>
<feature type="domain" description="Integrase catalytic" evidence="5">
    <location>
        <begin position="494"/>
        <end position="672"/>
    </location>
</feature>
<dbReference type="InterPro" id="IPR025724">
    <property type="entry name" value="GAG-pre-integrase_dom"/>
</dbReference>
<dbReference type="PANTHER" id="PTHR11439:SF463">
    <property type="entry name" value="REVERSE TRANSCRIPTASE TY1_COPIA-TYPE DOMAIN-CONTAINING PROTEIN"/>
    <property type="match status" value="1"/>
</dbReference>
<dbReference type="InterPro" id="IPR001584">
    <property type="entry name" value="Integrase_cat-core"/>
</dbReference>
<dbReference type="InterPro" id="IPR054722">
    <property type="entry name" value="PolX-like_BBD"/>
</dbReference>
<evidence type="ECO:0000259" key="4">
    <source>
        <dbReference type="PROSITE" id="PS50158"/>
    </source>
</evidence>
<dbReference type="SUPFAM" id="SSF53098">
    <property type="entry name" value="Ribonuclease H-like"/>
    <property type="match status" value="1"/>
</dbReference>
<dbReference type="InterPro" id="IPR036397">
    <property type="entry name" value="RNaseH_sf"/>
</dbReference>
<name>A0A438C6S9_VITVI</name>
<protein>
    <submittedName>
        <fullName evidence="6">Retrovirus-related Pol polyprotein from transposon TNT 1-94</fullName>
    </submittedName>
</protein>
<feature type="region of interest" description="Disordered" evidence="3">
    <location>
        <begin position="721"/>
        <end position="766"/>
    </location>
</feature>
<dbReference type="InterPro" id="IPR057670">
    <property type="entry name" value="SH3_retrovirus"/>
</dbReference>
<dbReference type="PANTHER" id="PTHR11439">
    <property type="entry name" value="GAG-POL-RELATED RETROTRANSPOSON"/>
    <property type="match status" value="1"/>
</dbReference>
<feature type="region of interest" description="Disordered" evidence="3">
    <location>
        <begin position="195"/>
        <end position="259"/>
    </location>
</feature>
<dbReference type="GO" id="GO:0004190">
    <property type="term" value="F:aspartic-type endopeptidase activity"/>
    <property type="evidence" value="ECO:0007669"/>
    <property type="project" value="UniProtKB-KW"/>
</dbReference>
<dbReference type="Pfam" id="PF14223">
    <property type="entry name" value="Retrotran_gag_2"/>
    <property type="match status" value="1"/>
</dbReference>
<comment type="caution">
    <text evidence="6">The sequence shown here is derived from an EMBL/GenBank/DDBJ whole genome shotgun (WGS) entry which is preliminary data.</text>
</comment>
<dbReference type="Pfam" id="PF13976">
    <property type="entry name" value="gag_pre-integrs"/>
    <property type="match status" value="1"/>
</dbReference>
<keyword evidence="1" id="KW-0064">Aspartyl protease</keyword>
<evidence type="ECO:0000259" key="5">
    <source>
        <dbReference type="PROSITE" id="PS50994"/>
    </source>
</evidence>
<organism evidence="6 7">
    <name type="scientific">Vitis vinifera</name>
    <name type="common">Grape</name>
    <dbReference type="NCBI Taxonomy" id="29760"/>
    <lineage>
        <taxon>Eukaryota</taxon>
        <taxon>Viridiplantae</taxon>
        <taxon>Streptophyta</taxon>
        <taxon>Embryophyta</taxon>
        <taxon>Tracheophyta</taxon>
        <taxon>Spermatophyta</taxon>
        <taxon>Magnoliopsida</taxon>
        <taxon>eudicotyledons</taxon>
        <taxon>Gunneridae</taxon>
        <taxon>Pentapetalae</taxon>
        <taxon>rosids</taxon>
        <taxon>Vitales</taxon>
        <taxon>Vitaceae</taxon>
        <taxon>Viteae</taxon>
        <taxon>Vitis</taxon>
    </lineage>
</organism>
<dbReference type="Gene3D" id="3.30.420.10">
    <property type="entry name" value="Ribonuclease H-like superfamily/Ribonuclease H"/>
    <property type="match status" value="1"/>
</dbReference>
<dbReference type="CDD" id="cd09272">
    <property type="entry name" value="RNase_HI_RT_Ty1"/>
    <property type="match status" value="1"/>
</dbReference>
<dbReference type="SMART" id="SM00343">
    <property type="entry name" value="ZnF_C2HC"/>
    <property type="match status" value="1"/>
</dbReference>
<evidence type="ECO:0000256" key="1">
    <source>
        <dbReference type="ARBA" id="ARBA00022750"/>
    </source>
</evidence>
<feature type="domain" description="CCHC-type" evidence="4">
    <location>
        <begin position="269"/>
        <end position="282"/>
    </location>
</feature>
<accession>A0A438C6S9</accession>